<evidence type="ECO:0000256" key="15">
    <source>
        <dbReference type="ARBA" id="ARBA00040883"/>
    </source>
</evidence>
<dbReference type="InterPro" id="IPR043129">
    <property type="entry name" value="ATPase_NBD"/>
</dbReference>
<dbReference type="Proteomes" id="UP000189739">
    <property type="component" value="Unassembled WGS sequence"/>
</dbReference>
<comment type="cofactor">
    <cofactor evidence="16">
        <name>NH4(+)</name>
        <dbReference type="ChEBI" id="CHEBI:28938"/>
    </cofactor>
    <cofactor evidence="16">
        <name>K(+)</name>
        <dbReference type="ChEBI" id="CHEBI:29103"/>
    </cofactor>
    <text evidence="16">A monovalent cation. Ammonium or potassium.</text>
</comment>
<feature type="binding site" evidence="16">
    <location>
        <begin position="7"/>
        <end position="14"/>
    </location>
    <ligand>
        <name>ATP</name>
        <dbReference type="ChEBI" id="CHEBI:30616"/>
    </ligand>
</feature>
<gene>
    <name evidence="16" type="primary">coaX</name>
    <name evidence="17" type="ORF">BC343_07700</name>
</gene>
<dbReference type="CDD" id="cd24015">
    <property type="entry name" value="ASKHA_NBD_PanK-III"/>
    <property type="match status" value="1"/>
</dbReference>
<comment type="similarity">
    <text evidence="14 16">Belongs to the type III pantothenate kinase family.</text>
</comment>
<evidence type="ECO:0000256" key="8">
    <source>
        <dbReference type="ARBA" id="ARBA00022679"/>
    </source>
</evidence>
<keyword evidence="12 16" id="KW-0630">Potassium</keyword>
<keyword evidence="11 16" id="KW-0067">ATP-binding</keyword>
<dbReference type="GO" id="GO:0005524">
    <property type="term" value="F:ATP binding"/>
    <property type="evidence" value="ECO:0007669"/>
    <property type="project" value="UniProtKB-UniRule"/>
</dbReference>
<comment type="caution">
    <text evidence="16">Lacks conserved residue(s) required for the propagation of feature annotation.</text>
</comment>
<comment type="subcellular location">
    <subcellularLocation>
        <location evidence="3 16">Cytoplasm</location>
    </subcellularLocation>
</comment>
<dbReference type="Pfam" id="PF03309">
    <property type="entry name" value="Pan_kinase"/>
    <property type="match status" value="1"/>
</dbReference>
<evidence type="ECO:0000313" key="17">
    <source>
        <dbReference type="EMBL" id="OOQ58543.1"/>
    </source>
</evidence>
<evidence type="ECO:0000256" key="16">
    <source>
        <dbReference type="HAMAP-Rule" id="MF_01274"/>
    </source>
</evidence>
<dbReference type="GO" id="GO:0004594">
    <property type="term" value="F:pantothenate kinase activity"/>
    <property type="evidence" value="ECO:0007669"/>
    <property type="project" value="UniProtKB-UniRule"/>
</dbReference>
<dbReference type="HAMAP" id="MF_01274">
    <property type="entry name" value="Pantothen_kinase_3"/>
    <property type="match status" value="1"/>
</dbReference>
<evidence type="ECO:0000313" key="18">
    <source>
        <dbReference type="Proteomes" id="UP000189739"/>
    </source>
</evidence>
<proteinExistence type="inferred from homology"/>
<evidence type="ECO:0000256" key="13">
    <source>
        <dbReference type="ARBA" id="ARBA00022993"/>
    </source>
</evidence>
<protein>
    <recommendedName>
        <fullName evidence="15 16">Type III pantothenate kinase</fullName>
        <ecNumber evidence="6 16">2.7.1.33</ecNumber>
    </recommendedName>
    <alternativeName>
        <fullName evidence="16">PanK-III</fullName>
    </alternativeName>
    <alternativeName>
        <fullName evidence="16">Pantothenic acid kinase</fullName>
    </alternativeName>
</protein>
<dbReference type="GO" id="GO:0005737">
    <property type="term" value="C:cytoplasm"/>
    <property type="evidence" value="ECO:0007669"/>
    <property type="project" value="UniProtKB-SubCell"/>
</dbReference>
<evidence type="ECO:0000256" key="6">
    <source>
        <dbReference type="ARBA" id="ARBA00012102"/>
    </source>
</evidence>
<keyword evidence="8 16" id="KW-0808">Transferase</keyword>
<dbReference type="GO" id="GO:0015937">
    <property type="term" value="P:coenzyme A biosynthetic process"/>
    <property type="evidence" value="ECO:0007669"/>
    <property type="project" value="UniProtKB-UniRule"/>
</dbReference>
<comment type="catalytic activity">
    <reaction evidence="1 16">
        <text>(R)-pantothenate + ATP = (R)-4'-phosphopantothenate + ADP + H(+)</text>
        <dbReference type="Rhea" id="RHEA:16373"/>
        <dbReference type="ChEBI" id="CHEBI:10986"/>
        <dbReference type="ChEBI" id="CHEBI:15378"/>
        <dbReference type="ChEBI" id="CHEBI:29032"/>
        <dbReference type="ChEBI" id="CHEBI:30616"/>
        <dbReference type="ChEBI" id="CHEBI:456216"/>
        <dbReference type="EC" id="2.7.1.33"/>
    </reaction>
</comment>
<dbReference type="EMBL" id="MBTF01000023">
    <property type="protein sequence ID" value="OOQ58543.1"/>
    <property type="molecule type" value="Genomic_DNA"/>
</dbReference>
<evidence type="ECO:0000256" key="4">
    <source>
        <dbReference type="ARBA" id="ARBA00005225"/>
    </source>
</evidence>
<evidence type="ECO:0000256" key="14">
    <source>
        <dbReference type="ARBA" id="ARBA00038036"/>
    </source>
</evidence>
<evidence type="ECO:0000256" key="5">
    <source>
        <dbReference type="ARBA" id="ARBA00011738"/>
    </source>
</evidence>
<evidence type="ECO:0000256" key="9">
    <source>
        <dbReference type="ARBA" id="ARBA00022741"/>
    </source>
</evidence>
<feature type="binding site" evidence="16">
    <location>
        <position position="176"/>
    </location>
    <ligand>
        <name>substrate</name>
    </ligand>
</feature>
<keyword evidence="13 16" id="KW-0173">Coenzyme A biosynthesis</keyword>
<keyword evidence="10 16" id="KW-0418">Kinase</keyword>
<dbReference type="PANTHER" id="PTHR34265:SF1">
    <property type="entry name" value="TYPE III PANTOTHENATE KINASE"/>
    <property type="match status" value="1"/>
</dbReference>
<evidence type="ECO:0000256" key="12">
    <source>
        <dbReference type="ARBA" id="ARBA00022958"/>
    </source>
</evidence>
<dbReference type="Gene3D" id="3.30.420.40">
    <property type="match status" value="2"/>
</dbReference>
<evidence type="ECO:0000256" key="3">
    <source>
        <dbReference type="ARBA" id="ARBA00004496"/>
    </source>
</evidence>
<evidence type="ECO:0000256" key="7">
    <source>
        <dbReference type="ARBA" id="ARBA00022490"/>
    </source>
</evidence>
<dbReference type="RefSeq" id="WP_078349241.1">
    <property type="nucleotide sequence ID" value="NZ_MBTF01000023.1"/>
</dbReference>
<organism evidence="17 18">
    <name type="scientific">Mucilaginibacter pedocola</name>
    <dbReference type="NCBI Taxonomy" id="1792845"/>
    <lineage>
        <taxon>Bacteria</taxon>
        <taxon>Pseudomonadati</taxon>
        <taxon>Bacteroidota</taxon>
        <taxon>Sphingobacteriia</taxon>
        <taxon>Sphingobacteriales</taxon>
        <taxon>Sphingobacteriaceae</taxon>
        <taxon>Mucilaginibacter</taxon>
    </lineage>
</organism>
<dbReference type="AlphaFoldDB" id="A0A1S9PC39"/>
<comment type="pathway">
    <text evidence="4 16">Cofactor biosynthesis; coenzyme A biosynthesis; CoA from (R)-pantothenate: step 1/5.</text>
</comment>
<dbReference type="UniPathway" id="UPA00241">
    <property type="reaction ID" value="UER00352"/>
</dbReference>
<name>A0A1S9PC39_9SPHI</name>
<feature type="active site" description="Proton acceptor" evidence="16">
    <location>
        <position position="99"/>
    </location>
</feature>
<evidence type="ECO:0000256" key="11">
    <source>
        <dbReference type="ARBA" id="ARBA00022840"/>
    </source>
</evidence>
<dbReference type="PANTHER" id="PTHR34265">
    <property type="entry name" value="TYPE III PANTOTHENATE KINASE"/>
    <property type="match status" value="1"/>
</dbReference>
<comment type="cofactor">
    <cofactor evidence="2">
        <name>K(+)</name>
        <dbReference type="ChEBI" id="CHEBI:29103"/>
    </cofactor>
</comment>
<evidence type="ECO:0000256" key="1">
    <source>
        <dbReference type="ARBA" id="ARBA00001206"/>
    </source>
</evidence>
<feature type="binding site" evidence="16">
    <location>
        <begin position="97"/>
        <end position="100"/>
    </location>
    <ligand>
        <name>substrate</name>
    </ligand>
</feature>
<keyword evidence="9 16" id="KW-0547">Nucleotide-binding</keyword>
<dbReference type="STRING" id="1792845.BC343_07700"/>
<dbReference type="InterPro" id="IPR004619">
    <property type="entry name" value="Type_III_PanK"/>
</dbReference>
<dbReference type="NCBIfam" id="TIGR00671">
    <property type="entry name" value="baf"/>
    <property type="match status" value="1"/>
</dbReference>
<keyword evidence="7 16" id="KW-0963">Cytoplasm</keyword>
<comment type="function">
    <text evidence="16">Catalyzes the phosphorylation of pantothenate (Pan), the first step in CoA biosynthesis.</text>
</comment>
<keyword evidence="18" id="KW-1185">Reference proteome</keyword>
<feature type="binding site" evidence="16">
    <location>
        <position position="123"/>
    </location>
    <ligand>
        <name>ATP</name>
        <dbReference type="ChEBI" id="CHEBI:30616"/>
    </ligand>
</feature>
<evidence type="ECO:0000256" key="2">
    <source>
        <dbReference type="ARBA" id="ARBA00001958"/>
    </source>
</evidence>
<evidence type="ECO:0000256" key="10">
    <source>
        <dbReference type="ARBA" id="ARBA00022777"/>
    </source>
</evidence>
<sequence length="251" mass="27201">MVALVIDIGNTLTKIAVFNGDEMLEVQQYPEVTRIALAEFCSLYLPDAVIVSTVKNAERHIWEDALAAFTINCSITAFDSSTPTGINNHYKTPKTLGADRLAAVVGAHHLYPNAANIIIGGGTAITYDYVDAGANYFGGSISPGLKMRYKALNQFTGALPLIEVDENFEAAYGDDTASAITSGVQNGIKYELTGFINEYIKTQQAYNIILSGGDSIFFDTLLKNSIFAPYIKIEPYLVLKGLNAAIQKHND</sequence>
<dbReference type="EC" id="2.7.1.33" evidence="6 16"/>
<accession>A0A1S9PC39</accession>
<dbReference type="OrthoDB" id="9804707at2"/>
<comment type="caution">
    <text evidence="17">The sequence shown here is derived from an EMBL/GenBank/DDBJ whole genome shotgun (WGS) entry which is preliminary data.</text>
</comment>
<feature type="binding site" evidence="16">
    <location>
        <position position="90"/>
    </location>
    <ligand>
        <name>substrate</name>
    </ligand>
</feature>
<comment type="subunit">
    <text evidence="5 16">Homodimer.</text>
</comment>
<dbReference type="SUPFAM" id="SSF53067">
    <property type="entry name" value="Actin-like ATPase domain"/>
    <property type="match status" value="2"/>
</dbReference>
<reference evidence="17 18" key="1">
    <citation type="submission" date="2016-07" db="EMBL/GenBank/DDBJ databases">
        <title>Genomic analysis of zinc-resistant bacterium Mucilaginibacter pedocola TBZ30.</title>
        <authorList>
            <person name="Huang J."/>
            <person name="Tang J."/>
        </authorList>
    </citation>
    <scope>NUCLEOTIDE SEQUENCE [LARGE SCALE GENOMIC DNA]</scope>
    <source>
        <strain evidence="17 18">TBZ30</strain>
    </source>
</reference>